<accession>A0A835WEY0</accession>
<keyword evidence="4" id="KW-0325">Glycoprotein</keyword>
<evidence type="ECO:0000313" key="9">
    <source>
        <dbReference type="Proteomes" id="UP000650467"/>
    </source>
</evidence>
<keyword evidence="3" id="KW-0378">Hydrolase</keyword>
<comment type="caution">
    <text evidence="8">The sequence shown here is derived from an EMBL/GenBank/DDBJ whole genome shotgun (WGS) entry which is preliminary data.</text>
</comment>
<evidence type="ECO:0000256" key="3">
    <source>
        <dbReference type="ARBA" id="ARBA00022801"/>
    </source>
</evidence>
<evidence type="ECO:0000256" key="1">
    <source>
        <dbReference type="ARBA" id="ARBA00008779"/>
    </source>
</evidence>
<gene>
    <name evidence="8" type="ORF">HXX76_000717</name>
</gene>
<feature type="region of interest" description="Disordered" evidence="5">
    <location>
        <begin position="28"/>
        <end position="49"/>
    </location>
</feature>
<dbReference type="EMBL" id="JAEHOC010000001">
    <property type="protein sequence ID" value="KAG2446118.1"/>
    <property type="molecule type" value="Genomic_DNA"/>
</dbReference>
<dbReference type="PROSITE" id="PS00523">
    <property type="entry name" value="SULFATASE_1"/>
    <property type="match status" value="1"/>
</dbReference>
<reference evidence="8" key="1">
    <citation type="journal article" date="2020" name="bioRxiv">
        <title>Comparative genomics of Chlamydomonas.</title>
        <authorList>
            <person name="Craig R.J."/>
            <person name="Hasan A.R."/>
            <person name="Ness R.W."/>
            <person name="Keightley P.D."/>
        </authorList>
    </citation>
    <scope>NUCLEOTIDE SEQUENCE</scope>
    <source>
        <strain evidence="8">SAG 7.73</strain>
    </source>
</reference>
<dbReference type="PANTHER" id="PTHR43108:SF8">
    <property type="entry name" value="SD21168P"/>
    <property type="match status" value="1"/>
</dbReference>
<dbReference type="GO" id="GO:0008449">
    <property type="term" value="F:N-acetylglucosamine-6-sulfatase activity"/>
    <property type="evidence" value="ECO:0007669"/>
    <property type="project" value="TreeGrafter"/>
</dbReference>
<evidence type="ECO:0000313" key="8">
    <source>
        <dbReference type="EMBL" id="KAG2446118.1"/>
    </source>
</evidence>
<dbReference type="CDD" id="cd16147">
    <property type="entry name" value="G6S"/>
    <property type="match status" value="1"/>
</dbReference>
<proteinExistence type="inferred from homology"/>
<keyword evidence="9" id="KW-1185">Reference proteome</keyword>
<evidence type="ECO:0000259" key="7">
    <source>
        <dbReference type="Pfam" id="PF00884"/>
    </source>
</evidence>
<dbReference type="SUPFAM" id="SSF53649">
    <property type="entry name" value="Alkaline phosphatase-like"/>
    <property type="match status" value="1"/>
</dbReference>
<evidence type="ECO:0000256" key="4">
    <source>
        <dbReference type="ARBA" id="ARBA00023180"/>
    </source>
</evidence>
<evidence type="ECO:0000256" key="2">
    <source>
        <dbReference type="ARBA" id="ARBA00022729"/>
    </source>
</evidence>
<dbReference type="AlphaFoldDB" id="A0A835WEY0"/>
<organism evidence="8 9">
    <name type="scientific">Chlamydomonas incerta</name>
    <dbReference type="NCBI Taxonomy" id="51695"/>
    <lineage>
        <taxon>Eukaryota</taxon>
        <taxon>Viridiplantae</taxon>
        <taxon>Chlorophyta</taxon>
        <taxon>core chlorophytes</taxon>
        <taxon>Chlorophyceae</taxon>
        <taxon>CS clade</taxon>
        <taxon>Chlamydomonadales</taxon>
        <taxon>Chlamydomonadaceae</taxon>
        <taxon>Chlamydomonas</taxon>
    </lineage>
</organism>
<comment type="similarity">
    <text evidence="1">Belongs to the sulfatase family.</text>
</comment>
<dbReference type="PANTHER" id="PTHR43108">
    <property type="entry name" value="N-ACETYLGLUCOSAMINE-6-SULFATASE FAMILY MEMBER"/>
    <property type="match status" value="1"/>
</dbReference>
<feature type="signal peptide" evidence="6">
    <location>
        <begin position="1"/>
        <end position="24"/>
    </location>
</feature>
<dbReference type="Pfam" id="PF00884">
    <property type="entry name" value="Sulfatase"/>
    <property type="match status" value="1"/>
</dbReference>
<dbReference type="PROSITE" id="PS51257">
    <property type="entry name" value="PROKAR_LIPOPROTEIN"/>
    <property type="match status" value="1"/>
</dbReference>
<feature type="domain" description="Sulfatase N-terminal" evidence="7">
    <location>
        <begin position="62"/>
        <end position="423"/>
    </location>
</feature>
<keyword evidence="2 6" id="KW-0732">Signal</keyword>
<dbReference type="OrthoDB" id="96314at2759"/>
<dbReference type="Proteomes" id="UP000650467">
    <property type="component" value="Unassembled WGS sequence"/>
</dbReference>
<dbReference type="InterPro" id="IPR017850">
    <property type="entry name" value="Alkaline_phosphatase_core_sf"/>
</dbReference>
<dbReference type="InterPro" id="IPR000917">
    <property type="entry name" value="Sulfatase_N"/>
</dbReference>
<protein>
    <recommendedName>
        <fullName evidence="7">Sulfatase N-terminal domain-containing protein</fullName>
    </recommendedName>
</protein>
<feature type="compositionally biased region" description="Low complexity" evidence="5">
    <location>
        <begin position="561"/>
        <end position="603"/>
    </location>
</feature>
<feature type="chain" id="PRO_5032322835" description="Sulfatase N-terminal domain-containing protein" evidence="6">
    <location>
        <begin position="25"/>
        <end position="716"/>
    </location>
</feature>
<feature type="region of interest" description="Disordered" evidence="5">
    <location>
        <begin position="558"/>
        <end position="603"/>
    </location>
</feature>
<evidence type="ECO:0000256" key="5">
    <source>
        <dbReference type="SAM" id="MobiDB-lite"/>
    </source>
</evidence>
<name>A0A835WEY0_CHLIN</name>
<dbReference type="GO" id="GO:0005539">
    <property type="term" value="F:glycosaminoglycan binding"/>
    <property type="evidence" value="ECO:0007669"/>
    <property type="project" value="TreeGrafter"/>
</dbReference>
<evidence type="ECO:0000256" key="6">
    <source>
        <dbReference type="SAM" id="SignalP"/>
    </source>
</evidence>
<dbReference type="Gene3D" id="3.40.720.10">
    <property type="entry name" value="Alkaline Phosphatase, subunit A"/>
    <property type="match status" value="2"/>
</dbReference>
<sequence>MVFSRLTLLVLVIVACDDRNFVVAQRKAVKEGKDSTPSSKPPLPPSPAASTLLTRAAATKPSFVVVLVDDLDQLLNSTDRAYLPLLHSLVGDQGLRLRNMAISSSTCCPSRTSLFTGLFTHNHGITANLPPYGGWSKFLTTRPDQSDTWMPSQLQKAGYNVYSIGKFLNGFAVGPGSVCPRGFTVLDALVDPYVYSYFGPAFSKNCGATQKYGDGEYSTDVIRDKAIGYLREAVAAGKPFYLQVNPIAPHERCKDSEEGGGGRLSCDNAIPAPRHAYLFRNVSLPASPNWLTPMPDPFRSAVAAATDSARSGKELGAVQSGVQLNTAYRQRLRAMASVDEMLRDIVQELSAQGVLDSTHIIFTSDNGYHMGNHNFGQGKTLPYEEDVRVPFFIRGPGLPRGMVSDYPTTMVDVPATVLALAGIDLPGGMDGYPIPFHRILPTAYTPALGAKTYDVPSATLVPGGRPYMRDATPIEMWIHTPGAPMNGVNFRSVRVCTTYLAFGTPATYRQAMATASRNGSRTGSHIGLGDLLFSAGDRTTAGDTLGVDLDAYVAGTGTGTGSSSAGSSSAGNSSSSGVRTRSGSSGSRTATDSGSSSSSSGTGATGTCYKYNNWCFGIRELYDLGLDPAEVNNRYSDPRAARLVQRLEAVLSVLAYCKGDRCREAYGAIVGPGRVLSFADLMDPTYDSQLAALRKFEFQGCSSEKLDNELTWYRGG</sequence>
<dbReference type="InterPro" id="IPR024607">
    <property type="entry name" value="Sulfatase_CS"/>
</dbReference>